<reference evidence="2" key="1">
    <citation type="submission" date="2016-02" db="EMBL/GenBank/DDBJ databases">
        <authorList>
            <person name="Holder M.E."/>
            <person name="Ajami N.J."/>
            <person name="Petrosino J.F."/>
        </authorList>
    </citation>
    <scope>NUCLEOTIDE SEQUENCE [LARGE SCALE GENOMIC DNA]</scope>
    <source>
        <strain evidence="2">CCUG 45958</strain>
    </source>
</reference>
<evidence type="ECO:0000313" key="2">
    <source>
        <dbReference type="Proteomes" id="UP000069241"/>
    </source>
</evidence>
<dbReference type="Proteomes" id="UP000069241">
    <property type="component" value="Chromosome"/>
</dbReference>
<dbReference type="InterPro" id="IPR007460">
    <property type="entry name" value="BrnT_toxin"/>
</dbReference>
<keyword evidence="2" id="KW-1185">Reference proteome</keyword>
<name>A0A0X8JIK7_9BACT</name>
<dbReference type="RefSeq" id="WP_062251853.1">
    <property type="nucleotide sequence ID" value="NZ_CP014229.1"/>
</dbReference>
<dbReference type="EMBL" id="CP014229">
    <property type="protein sequence ID" value="AMD89482.1"/>
    <property type="molecule type" value="Genomic_DNA"/>
</dbReference>
<proteinExistence type="predicted"/>
<dbReference type="Gene3D" id="3.10.450.530">
    <property type="entry name" value="Ribonuclease toxin, BrnT, of type II toxin-antitoxin system"/>
    <property type="match status" value="1"/>
</dbReference>
<dbReference type="AlphaFoldDB" id="A0A0X8JIK7"/>
<sequence length="87" mass="10228">MQYEYDPNKSAANKLKHGLDFDEAKALWDDDNALMLRVDRPGEERHIVIGHMFGTYWTAVITFRGENIRIISVRRARKEEVMLYEQG</sequence>
<evidence type="ECO:0000313" key="1">
    <source>
        <dbReference type="EMBL" id="AMD89482.1"/>
    </source>
</evidence>
<dbReference type="STRING" id="44742.AXF13_04785"/>
<organism evidence="1 2">
    <name type="scientific">Desulfovibrio fairfieldensis</name>
    <dbReference type="NCBI Taxonomy" id="44742"/>
    <lineage>
        <taxon>Bacteria</taxon>
        <taxon>Pseudomonadati</taxon>
        <taxon>Thermodesulfobacteriota</taxon>
        <taxon>Desulfovibrionia</taxon>
        <taxon>Desulfovibrionales</taxon>
        <taxon>Desulfovibrionaceae</taxon>
        <taxon>Desulfovibrio</taxon>
    </lineage>
</organism>
<protein>
    <submittedName>
        <fullName evidence="1">Toxin</fullName>
    </submittedName>
</protein>
<dbReference type="KEGG" id="dfi:AXF13_04785"/>
<accession>A0A0X8JIK7</accession>
<gene>
    <name evidence="1" type="ORF">AXF13_04785</name>
</gene>
<dbReference type="Pfam" id="PF04365">
    <property type="entry name" value="BrnT_toxin"/>
    <property type="match status" value="1"/>
</dbReference>
<dbReference type="InterPro" id="IPR038573">
    <property type="entry name" value="BrnT_sf"/>
</dbReference>